<keyword evidence="3" id="KW-1185">Reference proteome</keyword>
<name>A0ABQ4BJD4_9ACTN</name>
<proteinExistence type="predicted"/>
<feature type="domain" description="Antirepressor protein ant N-terminal" evidence="1">
    <location>
        <begin position="6"/>
        <end position="116"/>
    </location>
</feature>
<gene>
    <name evidence="2" type="ORF">Apa02nite_068920</name>
</gene>
<sequence>MTDIVRIPFNGGEVLAVDISGKPHVVLRPAVEQLGIDYSRQLRKLKGKSWATVVTKSTVAEDGKTRGMVTVDVRTFLMLLATIDENRVSEEARPVLVAYQSEVADAIEAYWTKGGAINSRATEDQLAAIISQSKAQMDVLAVMRGIVDPSWLEAKARHVAARALGEEPELDPMSRPLTVGEFLEDKGLTAAERRSVSSKLGGRLKGFYIGEHGRMPAKVDRFIDGALRSVFAYTEADRPLFEQAWSALSATTRSRSAATS</sequence>
<dbReference type="Pfam" id="PF10547">
    <property type="entry name" value="P22_AR_N"/>
    <property type="match status" value="1"/>
</dbReference>
<comment type="caution">
    <text evidence="2">The sequence shown here is derived from an EMBL/GenBank/DDBJ whole genome shotgun (WGS) entry which is preliminary data.</text>
</comment>
<dbReference type="EMBL" id="BOMS01000110">
    <property type="protein sequence ID" value="GIE70784.1"/>
    <property type="molecule type" value="Genomic_DNA"/>
</dbReference>
<organism evidence="2 3">
    <name type="scientific">Actinoplanes palleronii</name>
    <dbReference type="NCBI Taxonomy" id="113570"/>
    <lineage>
        <taxon>Bacteria</taxon>
        <taxon>Bacillati</taxon>
        <taxon>Actinomycetota</taxon>
        <taxon>Actinomycetes</taxon>
        <taxon>Micromonosporales</taxon>
        <taxon>Micromonosporaceae</taxon>
        <taxon>Actinoplanes</taxon>
    </lineage>
</organism>
<dbReference type="RefSeq" id="WP_203828782.1">
    <property type="nucleotide sequence ID" value="NZ_BAAATY010000018.1"/>
</dbReference>
<protein>
    <recommendedName>
        <fullName evidence="1">Antirepressor protein ant N-terminal domain-containing protein</fullName>
    </recommendedName>
</protein>
<evidence type="ECO:0000313" key="3">
    <source>
        <dbReference type="Proteomes" id="UP000624709"/>
    </source>
</evidence>
<evidence type="ECO:0000259" key="1">
    <source>
        <dbReference type="Pfam" id="PF10547"/>
    </source>
</evidence>
<dbReference type="PRINTS" id="PR01994">
    <property type="entry name" value="ANTIREPRESSR"/>
</dbReference>
<dbReference type="Proteomes" id="UP000624709">
    <property type="component" value="Unassembled WGS sequence"/>
</dbReference>
<accession>A0ABQ4BJD4</accession>
<evidence type="ECO:0000313" key="2">
    <source>
        <dbReference type="EMBL" id="GIE70784.1"/>
    </source>
</evidence>
<reference evidence="2 3" key="1">
    <citation type="submission" date="2021-01" db="EMBL/GenBank/DDBJ databases">
        <title>Whole genome shotgun sequence of Actinoplanes palleronii NBRC 14916.</title>
        <authorList>
            <person name="Komaki H."/>
            <person name="Tamura T."/>
        </authorList>
    </citation>
    <scope>NUCLEOTIDE SEQUENCE [LARGE SCALE GENOMIC DNA]</scope>
    <source>
        <strain evidence="2 3">NBRC 14916</strain>
    </source>
</reference>
<dbReference type="InterPro" id="IPR018875">
    <property type="entry name" value="Antirepressor_Ant_N"/>
</dbReference>